<organism evidence="7 8">
    <name type="scientific">Panagrolaimus davidi</name>
    <dbReference type="NCBI Taxonomy" id="227884"/>
    <lineage>
        <taxon>Eukaryota</taxon>
        <taxon>Metazoa</taxon>
        <taxon>Ecdysozoa</taxon>
        <taxon>Nematoda</taxon>
        <taxon>Chromadorea</taxon>
        <taxon>Rhabditida</taxon>
        <taxon>Tylenchina</taxon>
        <taxon>Panagrolaimomorpha</taxon>
        <taxon>Panagrolaimoidea</taxon>
        <taxon>Panagrolaimidae</taxon>
        <taxon>Panagrolaimus</taxon>
    </lineage>
</organism>
<keyword evidence="3" id="KW-0539">Nucleus</keyword>
<dbReference type="Pfam" id="PF13874">
    <property type="entry name" value="Nup54"/>
    <property type="match status" value="1"/>
</dbReference>
<reference evidence="8" key="1">
    <citation type="submission" date="2022-11" db="UniProtKB">
        <authorList>
            <consortium name="WormBaseParasite"/>
        </authorList>
    </citation>
    <scope>IDENTIFICATION</scope>
</reference>
<dbReference type="Pfam" id="PF13634">
    <property type="entry name" value="Nucleoporin_FG"/>
    <property type="match status" value="2"/>
</dbReference>
<dbReference type="PANTHER" id="PTHR13000:SF0">
    <property type="entry name" value="NUCLEOPORIN P54"/>
    <property type="match status" value="1"/>
</dbReference>
<dbReference type="PANTHER" id="PTHR13000">
    <property type="entry name" value="NUCLEOPORIN P54"/>
    <property type="match status" value="1"/>
</dbReference>
<keyword evidence="4" id="KW-0175">Coiled coil</keyword>
<dbReference type="InterPro" id="IPR025712">
    <property type="entry name" value="Nup54_alpha-helical_dom"/>
</dbReference>
<evidence type="ECO:0000256" key="4">
    <source>
        <dbReference type="SAM" id="Coils"/>
    </source>
</evidence>
<protein>
    <submittedName>
        <fullName evidence="8">Nucleoporin Nup54 alpha-helical domain-containing protein</fullName>
    </submittedName>
</protein>
<dbReference type="GO" id="GO:0036228">
    <property type="term" value="P:protein localization to nuclear inner membrane"/>
    <property type="evidence" value="ECO:0007669"/>
    <property type="project" value="TreeGrafter"/>
</dbReference>
<dbReference type="WBParaSite" id="PDA_v2.g1354.t1">
    <property type="protein sequence ID" value="PDA_v2.g1354.t1"/>
    <property type="gene ID" value="PDA_v2.g1354"/>
</dbReference>
<accession>A0A914PFK0</accession>
<feature type="domain" description="Nucleoporin Nup54 alpha-helical" evidence="6">
    <location>
        <begin position="376"/>
        <end position="440"/>
    </location>
</feature>
<evidence type="ECO:0000256" key="3">
    <source>
        <dbReference type="ARBA" id="ARBA00023242"/>
    </source>
</evidence>
<comment type="subcellular location">
    <subcellularLocation>
        <location evidence="1">Nucleus</location>
    </subcellularLocation>
</comment>
<evidence type="ECO:0000259" key="6">
    <source>
        <dbReference type="Pfam" id="PF13874"/>
    </source>
</evidence>
<feature type="compositionally biased region" description="Low complexity" evidence="5">
    <location>
        <begin position="139"/>
        <end position="155"/>
    </location>
</feature>
<dbReference type="InterPro" id="IPR024864">
    <property type="entry name" value="Nup54/Nup57/Nup44"/>
</dbReference>
<feature type="compositionally biased region" description="Polar residues" evidence="5">
    <location>
        <begin position="1"/>
        <end position="19"/>
    </location>
</feature>
<feature type="compositionally biased region" description="Low complexity" evidence="5">
    <location>
        <begin position="26"/>
        <end position="47"/>
    </location>
</feature>
<name>A0A914PFK0_9BILA</name>
<evidence type="ECO:0000256" key="5">
    <source>
        <dbReference type="SAM" id="MobiDB-lite"/>
    </source>
</evidence>
<evidence type="ECO:0000313" key="7">
    <source>
        <dbReference type="Proteomes" id="UP000887578"/>
    </source>
</evidence>
<feature type="compositionally biased region" description="Polar residues" evidence="5">
    <location>
        <begin position="60"/>
        <end position="138"/>
    </location>
</feature>
<dbReference type="GO" id="GO:0006607">
    <property type="term" value="P:NLS-bearing protein import into nucleus"/>
    <property type="evidence" value="ECO:0007669"/>
    <property type="project" value="TreeGrafter"/>
</dbReference>
<feature type="region of interest" description="Disordered" evidence="5">
    <location>
        <begin position="269"/>
        <end position="294"/>
    </location>
</feature>
<keyword evidence="2" id="KW-0813">Transport</keyword>
<proteinExistence type="predicted"/>
<feature type="region of interest" description="Disordered" evidence="5">
    <location>
        <begin position="1"/>
        <end position="155"/>
    </location>
</feature>
<dbReference type="Proteomes" id="UP000887578">
    <property type="component" value="Unplaced"/>
</dbReference>
<sequence length="548" mass="59920">MFGSTTSTGLFGNQSTPSKPGSLFGSTQPTSTQSTGLFGSQPTSTQFGSGGGSLFGSTQPATSQSSGTGLFGSTQPASGTGLFGTNQPASAQPSTGGSLFGSTQPATQSSGTGLFGSTTQTGGSLFGTQNTTGGSLFGSNPSAQQQEQQSSSQRQLSEIVKEAIAVRTSLIEPRLYGDDSDATILRLNQLLAACGIGSGYYDKDKPPVTYDPSNPYFQFRAIGYCALSQHKDSDGIVAFILKQPADSLSAVQERQKLIDSIRLVLSPNQPSAQPSTGGNLFGSTQPATQSSGNLTTPNPDIHAHIINIRPLTEQLCEVELFVTKVGSGKINAKELYAYLDQPDRTKIRQEKLPQCEKIVPRVEMSQEDIKRYLSSPPKGFSESEWRQAIIDNPDQQNLLPYPIYGYKELDDRRQRQLKERDVQRKSLQSLNDRLKTATQDIQQINGLKKIFHEDAKRLRHSRLETIAVCINAPNRLHHRIEKLHDYLQSNKEGLEARKKEATDQQVLSEEESAALKRYLSRRQQDLDIISDSIKNDTDDVKIMLKEQY</sequence>
<dbReference type="GO" id="GO:0017056">
    <property type="term" value="F:structural constituent of nuclear pore"/>
    <property type="evidence" value="ECO:0007669"/>
    <property type="project" value="TreeGrafter"/>
</dbReference>
<evidence type="ECO:0000256" key="1">
    <source>
        <dbReference type="ARBA" id="ARBA00004123"/>
    </source>
</evidence>
<keyword evidence="7" id="KW-1185">Reference proteome</keyword>
<evidence type="ECO:0000256" key="2">
    <source>
        <dbReference type="ARBA" id="ARBA00022448"/>
    </source>
</evidence>
<dbReference type="GO" id="GO:0006999">
    <property type="term" value="P:nuclear pore organization"/>
    <property type="evidence" value="ECO:0007669"/>
    <property type="project" value="TreeGrafter"/>
</dbReference>
<feature type="coiled-coil region" evidence="4">
    <location>
        <begin position="484"/>
        <end position="511"/>
    </location>
</feature>
<evidence type="ECO:0000313" key="8">
    <source>
        <dbReference type="WBParaSite" id="PDA_v2.g1354.t1"/>
    </source>
</evidence>
<dbReference type="AlphaFoldDB" id="A0A914PFK0"/>
<dbReference type="InterPro" id="IPR025574">
    <property type="entry name" value="Nucleoporin_FG_rpt"/>
</dbReference>
<dbReference type="GO" id="GO:0044613">
    <property type="term" value="C:nuclear pore central transport channel"/>
    <property type="evidence" value="ECO:0007669"/>
    <property type="project" value="TreeGrafter"/>
</dbReference>